<organism evidence="3 4">
    <name type="scientific">Smittium mucronatum</name>
    <dbReference type="NCBI Taxonomy" id="133383"/>
    <lineage>
        <taxon>Eukaryota</taxon>
        <taxon>Fungi</taxon>
        <taxon>Fungi incertae sedis</taxon>
        <taxon>Zoopagomycota</taxon>
        <taxon>Kickxellomycotina</taxon>
        <taxon>Harpellomycetes</taxon>
        <taxon>Harpellales</taxon>
        <taxon>Legeriomycetaceae</taxon>
        <taxon>Smittium</taxon>
    </lineage>
</organism>
<dbReference type="OrthoDB" id="361494at2759"/>
<keyword evidence="3" id="KW-0808">Transferase</keyword>
<dbReference type="Pfam" id="PF00400">
    <property type="entry name" value="WD40"/>
    <property type="match status" value="1"/>
</dbReference>
<dbReference type="GO" id="GO:0016740">
    <property type="term" value="F:transferase activity"/>
    <property type="evidence" value="ECO:0007669"/>
    <property type="project" value="UniProtKB-KW"/>
</dbReference>
<proteinExistence type="inferred from homology"/>
<dbReference type="Gene3D" id="2.130.10.10">
    <property type="entry name" value="YVTN repeat-like/Quinoprotein amine dehydrogenase"/>
    <property type="match status" value="2"/>
</dbReference>
<dbReference type="STRING" id="133383.A0A1R0H289"/>
<evidence type="ECO:0000313" key="3">
    <source>
        <dbReference type="EMBL" id="OLY83238.1"/>
    </source>
</evidence>
<dbReference type="InterPro" id="IPR015943">
    <property type="entry name" value="WD40/YVTN_repeat-like_dom_sf"/>
</dbReference>
<keyword evidence="4" id="KW-1185">Reference proteome</keyword>
<evidence type="ECO:0000313" key="4">
    <source>
        <dbReference type="Proteomes" id="UP000187455"/>
    </source>
</evidence>
<dbReference type="Proteomes" id="UP000187455">
    <property type="component" value="Unassembled WGS sequence"/>
</dbReference>
<dbReference type="PANTHER" id="PTHR14205:SF15">
    <property type="entry name" value="EARP AND GARP COMPLEX-INTERACTING PROTEIN 1"/>
    <property type="match status" value="1"/>
</dbReference>
<name>A0A1R0H289_9FUNG</name>
<dbReference type="InterPro" id="IPR036322">
    <property type="entry name" value="WD40_repeat_dom_sf"/>
</dbReference>
<evidence type="ECO:0000256" key="2">
    <source>
        <dbReference type="SAM" id="MobiDB-lite"/>
    </source>
</evidence>
<dbReference type="GO" id="GO:0016567">
    <property type="term" value="P:protein ubiquitination"/>
    <property type="evidence" value="ECO:0007669"/>
    <property type="project" value="TreeGrafter"/>
</dbReference>
<dbReference type="SMART" id="SM00320">
    <property type="entry name" value="WD40"/>
    <property type="match status" value="4"/>
</dbReference>
<feature type="compositionally biased region" description="Polar residues" evidence="2">
    <location>
        <begin position="881"/>
        <end position="893"/>
    </location>
</feature>
<comment type="caution">
    <text evidence="3">The sequence shown here is derived from an EMBL/GenBank/DDBJ whole genome shotgun (WGS) entry which is preliminary data.</text>
</comment>
<dbReference type="SUPFAM" id="SSF50978">
    <property type="entry name" value="WD40 repeat-like"/>
    <property type="match status" value="1"/>
</dbReference>
<comment type="similarity">
    <text evidence="1">Belongs to the WD repeat EIPR1 family.</text>
</comment>
<feature type="region of interest" description="Disordered" evidence="2">
    <location>
        <begin position="44"/>
        <end position="71"/>
    </location>
</feature>
<dbReference type="PANTHER" id="PTHR14205">
    <property type="entry name" value="WD-REPEAT PROTEIN"/>
    <property type="match status" value="1"/>
</dbReference>
<protein>
    <submittedName>
        <fullName evidence="3">Histone acetyltransferase type B subunit 2</fullName>
    </submittedName>
</protein>
<gene>
    <name evidence="3" type="ORF">AYI68_g2633</name>
</gene>
<evidence type="ECO:0000256" key="1">
    <source>
        <dbReference type="ARBA" id="ARBA00005672"/>
    </source>
</evidence>
<dbReference type="InterPro" id="IPR040323">
    <property type="entry name" value="EIPR1"/>
</dbReference>
<accession>A0A1R0H289</accession>
<dbReference type="AlphaFoldDB" id="A0A1R0H289"/>
<dbReference type="InterPro" id="IPR001680">
    <property type="entry name" value="WD40_rpt"/>
</dbReference>
<dbReference type="EMBL" id="LSSL01000998">
    <property type="protein sequence ID" value="OLY83238.1"/>
    <property type="molecule type" value="Genomic_DNA"/>
</dbReference>
<sequence>MVYDDALKKWKGNEVEDLIFAQELQKAIIHSDMTKRSANVKIKNDSQSNNPIFFDADGSIDDKNSSSSIQPLSPTIDETVASGSSAFDPASKKIVNREKASKKKMKFDSDKQLWVSADSVNDPIQQRKSFNPTSDQVDNDDPFSELLLIDESNEKEQIDYDARRNKMASEFMSYDQDSRTRGFSSSDSNPYNLSRLNSWRSQYEALQTSDSQDLNSSLLALPDDSRFTTSLAISSESPLIAIGSGSYDTNLFFVQTSKNDSEDTKAQINVKAFFASKFPIYSLSFQSNLLITGTERSAAVLYQISKSQLVGDNSSPGDKDQPLVRCVGTYKNKAAKSIETAAAGSHISSRRVHIVSFSPGTENDTNRAAMSLDSSSEDYWPPGEIDIKSNIFFSCLGGTVNVWDTNINSKALRIEKLSSQPLSAAEWSPHAPFNLIVGGSVDGSINVFDLRKRGRGLSWNVQYGDSKFCINDVAVNPFVPYWVASASDDGTANIWDLRYTSSGKPAATVGKNQIYGSVTKLCWSKNYVDLLATGSSDRHFRLFNLRPNSFVNSVPTTSELIVESTRVDSNVVADRIGAEDIGSIVGIVNGSSSKSELFYSLSDCGDLYSHSISSDLLFDSAPHLINKAVYPREYRAESQIYSRDIAKASVSAIEFVDSLLLQREDRLIINNIVDSSKLIRQLCDLFKAKLVIQPDSWKFPPPLNQNLTNSEDLSSSESDPLVIQQKFAEKLAELSYGLPPGFSLEDVARRESSVMAALEKLNMANLRTKLHDLISEFKQNENSPESEQLNAIICQKLSSREQQLITYLKIQPLLFDTELLKDVAKIILSHDCIRGLSFGVSVCETYFVLEKKGLVKCTDLTSLVHVLLAPTIFDPEELDTSKSTTKPNSSQKSVDGKSPTEEADGANPSNLDVVQIRNRIRSYLAINPLLVLEMVKLEIKVQETVLKGGDQVKVADRIIQHMASHAKIIKTLLLKSNQINGKSANSDFMFGYLVNEIRPEFPSTITLSAAATRLFLNALIQMRAYDEYLANVKFWLSHYPSRLVNYPLTQVLTPQTFEVVVPRFKRQLDVVVSTINKEPLGLEPRIYRDIILKLANALTKCELDKTEIGMVTHPTPSNSPAKQTAAKAPAHGSNLLTIDRVIIYFDTISKAFISVLEALSRHNEESRQRASREISPLIQFLDDITAKYSQKEISAFIESAKKYQIQPKQ</sequence>
<feature type="region of interest" description="Disordered" evidence="2">
    <location>
        <begin position="878"/>
        <end position="908"/>
    </location>
</feature>
<reference evidence="3 4" key="1">
    <citation type="journal article" date="2016" name="Mol. Biol. Evol.">
        <title>Genome-Wide Survey of Gut Fungi (Harpellales) Reveals the First Horizontally Transferred Ubiquitin Gene from a Mosquito Host.</title>
        <authorList>
            <person name="Wang Y."/>
            <person name="White M.M."/>
            <person name="Kvist S."/>
            <person name="Moncalvo J.M."/>
        </authorList>
    </citation>
    <scope>NUCLEOTIDE SEQUENCE [LARGE SCALE GENOMIC DNA]</scope>
    <source>
        <strain evidence="3 4">ALG-7-W6</strain>
    </source>
</reference>